<accession>A0A2A6RH48</accession>
<dbReference type="EMBL" id="NQWI01000081">
    <property type="protein sequence ID" value="PDW02208.1"/>
    <property type="molecule type" value="Genomic_DNA"/>
</dbReference>
<dbReference type="InterPro" id="IPR005158">
    <property type="entry name" value="BTAD"/>
</dbReference>
<dbReference type="SUPFAM" id="SSF48452">
    <property type="entry name" value="TPR-like"/>
    <property type="match status" value="3"/>
</dbReference>
<dbReference type="Pfam" id="PF25873">
    <property type="entry name" value="WHD_MalT"/>
    <property type="match status" value="1"/>
</dbReference>
<dbReference type="InterPro" id="IPR059106">
    <property type="entry name" value="WHD_MalT"/>
</dbReference>
<dbReference type="Gene3D" id="1.25.40.10">
    <property type="entry name" value="Tetratricopeptide repeat domain"/>
    <property type="match status" value="3"/>
</dbReference>
<evidence type="ECO:0000313" key="3">
    <source>
        <dbReference type="EMBL" id="PDW02208.1"/>
    </source>
</evidence>
<dbReference type="SUPFAM" id="SSF52540">
    <property type="entry name" value="P-loop containing nucleoside triphosphate hydrolases"/>
    <property type="match status" value="1"/>
</dbReference>
<dbReference type="Proteomes" id="UP000220527">
    <property type="component" value="Unassembled WGS sequence"/>
</dbReference>
<dbReference type="OrthoDB" id="9789465at2"/>
<dbReference type="PANTHER" id="PTHR35807:SF2">
    <property type="entry name" value="TRANSCRIPTIONAL ACTIVATOR DOMAIN"/>
    <property type="match status" value="1"/>
</dbReference>
<evidence type="ECO:0000259" key="2">
    <source>
        <dbReference type="SMART" id="SM01043"/>
    </source>
</evidence>
<dbReference type="InterPro" id="IPR027417">
    <property type="entry name" value="P-loop_NTPase"/>
</dbReference>
<evidence type="ECO:0000313" key="4">
    <source>
        <dbReference type="Proteomes" id="UP000220527"/>
    </source>
</evidence>
<comment type="caution">
    <text evidence="3">The sequence shown here is derived from an EMBL/GenBank/DDBJ whole genome shotgun (WGS) entry which is preliminary data.</text>
</comment>
<dbReference type="SUPFAM" id="SSF46894">
    <property type="entry name" value="C-terminal effector domain of the bipartite response regulators"/>
    <property type="match status" value="1"/>
</dbReference>
<dbReference type="AlphaFoldDB" id="A0A2A6RH48"/>
<sequence length="1090" mass="120305">MVSRAVTRQFGKEPGHDKLLLTRLAPPAQQARLLRRVRLEHQLAGALDYPLTLLVAPAGWGKTTAMASLATHGGWPAAWCRAHAADNAPLFVRHLTAAFRHVAALDEAWIFAALPDKPTGDVGPAVEALVNELAAALDDDTLLVVDDYHLADRHAELRGVLERFFAMLPLRLHVALLTREEPLLASVEPARLRGELLTLKADLLAFDPEDAREFWVLTGHKPPIDLEALVRTARGWPLAMQAVQGMTDWRAALGLRGPTSLDAYLANEVFEPLPLELRTFLLHNAGLRRLTPTVCALLADDGPPEPMLAELERRQFFVERDATGQLVFQPILRAFLERRARSELALWPTLQRRAADYYRRMGDIEGLMHHLLLVGDELAAAEALVEHGAELLAAEMAGHVVEWARRLAAVASEWPSLQEIHAVGLRKLGRYEDALRTFAAAEASYAASGDRAGQVRTLRGRAEVYLDTVQPAHATDLLKRALKLMPHHQASERAELLRMQSENWANRGRADVALILETAARRMLDHGNARPAPPSSTPPPDEPAPPRLLLRAGRLNEARQQLEAQIWSESAVGGGYHPGAHREPLLLLALIYAMLGSGTRALAMARRGLVESQQVGTPLTEAIAELRLGHAYQLVAPNDLTSALQRYAAAIDLIHTVGVTRTRAEGYMGLTLLYGHAGDLPRAEADAREGLQIAAVAGDEWIAALILLALGGAAVAGGDPRAGEWLEQARQRFARGGDTYGLALTNLWRAIAALRGSGGNTDAEIGQLLDSVVAHGYSGILVAPSLFGPRDMASLVPLLLRGRSIKGHSELARLLLRQGFPTIAADDTVDDYHPGYTLRVQMFGTFRVWRGAQEIQAREWQREKARQLFQLLLTYRGHWVQREQICAWLWPEADLEAAERQFKVTLNALNAALEPGRPPRVAPFFVRRQGLAYSFAPSYGVWIDVDEFELRAAAAATSDEPDFARRNAQIAVNLYRGDYLAESLYDAWTTEERERLTARYLATAVAYANRLSQEGDQAQAIQLCEQVLKRDRCYEEAYQVLIHAHARAGSRSQALRSYARCAQALRDELAMEPLPETDALYEALKRNEAV</sequence>
<organism evidence="3 4">
    <name type="scientific">Candidatus Viridilinea mediisalina</name>
    <dbReference type="NCBI Taxonomy" id="2024553"/>
    <lineage>
        <taxon>Bacteria</taxon>
        <taxon>Bacillati</taxon>
        <taxon>Chloroflexota</taxon>
        <taxon>Chloroflexia</taxon>
        <taxon>Chloroflexales</taxon>
        <taxon>Chloroflexineae</taxon>
        <taxon>Oscillochloridaceae</taxon>
        <taxon>Candidatus Viridilinea</taxon>
    </lineage>
</organism>
<feature type="compositionally biased region" description="Pro residues" evidence="1">
    <location>
        <begin position="531"/>
        <end position="546"/>
    </location>
</feature>
<dbReference type="Gene3D" id="1.10.10.10">
    <property type="entry name" value="Winged helix-like DNA-binding domain superfamily/Winged helix DNA-binding domain"/>
    <property type="match status" value="1"/>
</dbReference>
<evidence type="ECO:0000256" key="1">
    <source>
        <dbReference type="SAM" id="MobiDB-lite"/>
    </source>
</evidence>
<dbReference type="SMART" id="SM01043">
    <property type="entry name" value="BTAD"/>
    <property type="match status" value="1"/>
</dbReference>
<dbReference type="FunFam" id="1.10.10.10:FF:001160">
    <property type="entry name" value="Transcriptional activator domain"/>
    <property type="match status" value="1"/>
</dbReference>
<feature type="domain" description="Bacterial transcriptional activator" evidence="2">
    <location>
        <begin position="943"/>
        <end position="1085"/>
    </location>
</feature>
<feature type="region of interest" description="Disordered" evidence="1">
    <location>
        <begin position="526"/>
        <end position="546"/>
    </location>
</feature>
<name>A0A2A6RH48_9CHLR</name>
<keyword evidence="4" id="KW-1185">Reference proteome</keyword>
<dbReference type="GO" id="GO:0006355">
    <property type="term" value="P:regulation of DNA-templated transcription"/>
    <property type="evidence" value="ECO:0007669"/>
    <property type="project" value="InterPro"/>
</dbReference>
<dbReference type="GO" id="GO:0003677">
    <property type="term" value="F:DNA binding"/>
    <property type="evidence" value="ECO:0007669"/>
    <property type="project" value="InterPro"/>
</dbReference>
<gene>
    <name evidence="3" type="ORF">CJ255_15100</name>
</gene>
<dbReference type="InterPro" id="IPR016032">
    <property type="entry name" value="Sig_transdc_resp-reg_C-effctor"/>
</dbReference>
<dbReference type="InterPro" id="IPR051677">
    <property type="entry name" value="AfsR-DnrI-RedD_regulator"/>
</dbReference>
<dbReference type="PANTHER" id="PTHR35807">
    <property type="entry name" value="TRANSCRIPTIONAL REGULATOR REDD-RELATED"/>
    <property type="match status" value="1"/>
</dbReference>
<dbReference type="InterPro" id="IPR036388">
    <property type="entry name" value="WH-like_DNA-bd_sf"/>
</dbReference>
<protein>
    <submittedName>
        <fullName evidence="3">Transcriptional regulator</fullName>
    </submittedName>
</protein>
<proteinExistence type="predicted"/>
<reference evidence="4" key="1">
    <citation type="submission" date="2017-08" db="EMBL/GenBank/DDBJ databases">
        <authorList>
            <person name="Grouzdev D.S."/>
            <person name="Gaisin V.A."/>
            <person name="Rysina M.S."/>
            <person name="Gorlenko V.M."/>
        </authorList>
    </citation>
    <scope>NUCLEOTIDE SEQUENCE [LARGE SCALE GENOMIC DNA]</scope>
    <source>
        <strain evidence="4">Kir15-3F</strain>
    </source>
</reference>
<dbReference type="Pfam" id="PF03704">
    <property type="entry name" value="BTAD"/>
    <property type="match status" value="1"/>
</dbReference>
<dbReference type="InterPro" id="IPR011990">
    <property type="entry name" value="TPR-like_helical_dom_sf"/>
</dbReference>